<dbReference type="Gene3D" id="3.40.50.720">
    <property type="entry name" value="NAD(P)-binding Rossmann-like Domain"/>
    <property type="match status" value="1"/>
</dbReference>
<keyword evidence="1" id="KW-0672">Quinate metabolism</keyword>
<reference evidence="9" key="1">
    <citation type="journal article" date="2023" name="Mol. Phylogenet. Evol.">
        <title>Genome-scale phylogeny and comparative genomics of the fungal order Sordariales.</title>
        <authorList>
            <person name="Hensen N."/>
            <person name="Bonometti L."/>
            <person name="Westerberg I."/>
            <person name="Brannstrom I.O."/>
            <person name="Guillou S."/>
            <person name="Cros-Aarteil S."/>
            <person name="Calhoun S."/>
            <person name="Haridas S."/>
            <person name="Kuo A."/>
            <person name="Mondo S."/>
            <person name="Pangilinan J."/>
            <person name="Riley R."/>
            <person name="LaButti K."/>
            <person name="Andreopoulos B."/>
            <person name="Lipzen A."/>
            <person name="Chen C."/>
            <person name="Yan M."/>
            <person name="Daum C."/>
            <person name="Ng V."/>
            <person name="Clum A."/>
            <person name="Steindorff A."/>
            <person name="Ohm R.A."/>
            <person name="Martin F."/>
            <person name="Silar P."/>
            <person name="Natvig D.O."/>
            <person name="Lalanne C."/>
            <person name="Gautier V."/>
            <person name="Ament-Velasquez S.L."/>
            <person name="Kruys A."/>
            <person name="Hutchinson M.I."/>
            <person name="Powell A.J."/>
            <person name="Barry K."/>
            <person name="Miller A.N."/>
            <person name="Grigoriev I.V."/>
            <person name="Debuchy R."/>
            <person name="Gladieux P."/>
            <person name="Hiltunen Thoren M."/>
            <person name="Johannesson H."/>
        </authorList>
    </citation>
    <scope>NUCLEOTIDE SEQUENCE</scope>
    <source>
        <strain evidence="9">CBS 560.94</strain>
    </source>
</reference>
<reference evidence="9" key="2">
    <citation type="submission" date="2023-06" db="EMBL/GenBank/DDBJ databases">
        <authorList>
            <consortium name="Lawrence Berkeley National Laboratory"/>
            <person name="Haridas S."/>
            <person name="Hensen N."/>
            <person name="Bonometti L."/>
            <person name="Westerberg I."/>
            <person name="Brannstrom I.O."/>
            <person name="Guillou S."/>
            <person name="Cros-Aarteil S."/>
            <person name="Calhoun S."/>
            <person name="Kuo A."/>
            <person name="Mondo S."/>
            <person name="Pangilinan J."/>
            <person name="Riley R."/>
            <person name="Labutti K."/>
            <person name="Andreopoulos B."/>
            <person name="Lipzen A."/>
            <person name="Chen C."/>
            <person name="Yanf M."/>
            <person name="Daum C."/>
            <person name="Ng V."/>
            <person name="Clum A."/>
            <person name="Steindorff A."/>
            <person name="Ohm R."/>
            <person name="Martin F."/>
            <person name="Silar P."/>
            <person name="Natvig D."/>
            <person name="Lalanne C."/>
            <person name="Gautier V."/>
            <person name="Ament-Velasquez S.L."/>
            <person name="Kruys A."/>
            <person name="Hutchinson M.I."/>
            <person name="Powell A.J."/>
            <person name="Barry K."/>
            <person name="Miller A.N."/>
            <person name="Grigoriev I.V."/>
            <person name="Debuchy R."/>
            <person name="Gladieux P."/>
            <person name="Thoren M.H."/>
            <person name="Johannesson H."/>
        </authorList>
    </citation>
    <scope>NUCLEOTIDE SEQUENCE</scope>
    <source>
        <strain evidence="9">CBS 560.94</strain>
    </source>
</reference>
<dbReference type="EMBL" id="JAUEPP010000003">
    <property type="protein sequence ID" value="KAK3348002.1"/>
    <property type="molecule type" value="Genomic_DNA"/>
</dbReference>
<feature type="region of interest" description="Disordered" evidence="7">
    <location>
        <begin position="1"/>
        <end position="23"/>
    </location>
</feature>
<dbReference type="InterPro" id="IPR036291">
    <property type="entry name" value="NAD(P)-bd_dom_sf"/>
</dbReference>
<evidence type="ECO:0000256" key="1">
    <source>
        <dbReference type="ARBA" id="ARBA00022911"/>
    </source>
</evidence>
<dbReference type="AlphaFoldDB" id="A0AAE0JHM5"/>
<dbReference type="GO" id="GO:0030266">
    <property type="term" value="F:quinate 3-dehydrogenase (NAD+) activity"/>
    <property type="evidence" value="ECO:0007669"/>
    <property type="project" value="UniProtKB-EC"/>
</dbReference>
<sequence length="341" mass="37259">MSTATTTTSTTTTTSAVQPQKQQQEILHLTSTPDITPYAKHGYLFGQKLAASMSPLLHSIVYSHLSLNWAQLRLDSPSIPLFLQLAQHPDFYGASVTMPHKVAIIPHLDHLTPECRDVGACNTLFLKTDPATGRRLFCGANTDVIGVRESFVQNVSEPAKVYESRPALVIGGGGAARSAVYALHKWLGATDIYLVNRDQSEVDAVIAECTERGYGDRLVHVASVEQAERLAGPGAIVACIPDFPPKTEEEVLARRIIETFLGKEEKGAMLEMCYNPSPFTELGALAEKEGWQVILGTEALIWQGIEQDKYWTGRTNEELPIQEVKEVIASKLAEASKSQAS</sequence>
<evidence type="ECO:0000256" key="3">
    <source>
        <dbReference type="ARBA" id="ARBA00023027"/>
    </source>
</evidence>
<dbReference type="InterPro" id="IPR022893">
    <property type="entry name" value="Shikimate_DH_fam"/>
</dbReference>
<dbReference type="RefSeq" id="XP_062683084.1">
    <property type="nucleotide sequence ID" value="XM_062821257.1"/>
</dbReference>
<evidence type="ECO:0000256" key="6">
    <source>
        <dbReference type="ARBA" id="ARBA00071171"/>
    </source>
</evidence>
<keyword evidence="10" id="KW-1185">Reference proteome</keyword>
<keyword evidence="2" id="KW-0560">Oxidoreductase</keyword>
<gene>
    <name evidence="9" type="ORF">B0H65DRAFT_162074</name>
</gene>
<evidence type="ECO:0000256" key="7">
    <source>
        <dbReference type="SAM" id="MobiDB-lite"/>
    </source>
</evidence>
<evidence type="ECO:0000256" key="5">
    <source>
        <dbReference type="ARBA" id="ARBA00066605"/>
    </source>
</evidence>
<dbReference type="GO" id="GO:0019632">
    <property type="term" value="P:shikimate metabolic process"/>
    <property type="evidence" value="ECO:0007669"/>
    <property type="project" value="TreeGrafter"/>
</dbReference>
<comment type="caution">
    <text evidence="9">The sequence shown here is derived from an EMBL/GenBank/DDBJ whole genome shotgun (WGS) entry which is preliminary data.</text>
</comment>
<dbReference type="CDD" id="cd01065">
    <property type="entry name" value="NAD_bind_Shikimate_DH"/>
    <property type="match status" value="1"/>
</dbReference>
<evidence type="ECO:0000313" key="10">
    <source>
        <dbReference type="Proteomes" id="UP001278500"/>
    </source>
</evidence>
<evidence type="ECO:0000313" key="9">
    <source>
        <dbReference type="EMBL" id="KAK3348002.1"/>
    </source>
</evidence>
<dbReference type="FunFam" id="3.40.50.720:FF:000610">
    <property type="entry name" value="Quinate 5-dehydrogenase QutB"/>
    <property type="match status" value="1"/>
</dbReference>
<evidence type="ECO:0000256" key="4">
    <source>
        <dbReference type="ARBA" id="ARBA00060524"/>
    </source>
</evidence>
<dbReference type="GeneID" id="87858411"/>
<feature type="compositionally biased region" description="Low complexity" evidence="7">
    <location>
        <begin position="1"/>
        <end position="16"/>
    </location>
</feature>
<accession>A0AAE0JHM5</accession>
<dbReference type="InterPro" id="IPR046346">
    <property type="entry name" value="Aminoacid_DH-like_N_sf"/>
</dbReference>
<evidence type="ECO:0000259" key="8">
    <source>
        <dbReference type="Pfam" id="PF08501"/>
    </source>
</evidence>
<dbReference type="GO" id="GO:0004764">
    <property type="term" value="F:shikimate 3-dehydrogenase (NADP+) activity"/>
    <property type="evidence" value="ECO:0007669"/>
    <property type="project" value="InterPro"/>
</dbReference>
<dbReference type="PANTHER" id="PTHR21089">
    <property type="entry name" value="SHIKIMATE DEHYDROGENASE"/>
    <property type="match status" value="1"/>
</dbReference>
<name>A0AAE0JHM5_9PEZI</name>
<dbReference type="Proteomes" id="UP001278500">
    <property type="component" value="Unassembled WGS sequence"/>
</dbReference>
<dbReference type="GO" id="GO:0009423">
    <property type="term" value="P:chorismate biosynthetic process"/>
    <property type="evidence" value="ECO:0007669"/>
    <property type="project" value="TreeGrafter"/>
</dbReference>
<dbReference type="SUPFAM" id="SSF51735">
    <property type="entry name" value="NAD(P)-binding Rossmann-fold domains"/>
    <property type="match status" value="1"/>
</dbReference>
<evidence type="ECO:0000256" key="2">
    <source>
        <dbReference type="ARBA" id="ARBA00023002"/>
    </source>
</evidence>
<dbReference type="Pfam" id="PF08501">
    <property type="entry name" value="Shikimate_dh_N"/>
    <property type="match status" value="1"/>
</dbReference>
<dbReference type="SUPFAM" id="SSF53223">
    <property type="entry name" value="Aminoacid dehydrogenase-like, N-terminal domain"/>
    <property type="match status" value="1"/>
</dbReference>
<feature type="domain" description="Shikimate dehydrogenase substrate binding N-terminal" evidence="8">
    <location>
        <begin position="44"/>
        <end position="124"/>
    </location>
</feature>
<protein>
    <recommendedName>
        <fullName evidence="6">Quinate dehydrogenase</fullName>
        <ecNumber evidence="5">1.1.1.24</ecNumber>
    </recommendedName>
</protein>
<dbReference type="InterPro" id="IPR013708">
    <property type="entry name" value="Shikimate_DH-bd_N"/>
</dbReference>
<comment type="pathway">
    <text evidence="4">Aromatic compound metabolism; 3,4-dihydroxybenzoate biosynthesis; 3-dehydroquinate from D-quinate (NAD(+) route): step 1/1.</text>
</comment>
<organism evidence="9 10">
    <name type="scientific">Neurospora tetraspora</name>
    <dbReference type="NCBI Taxonomy" id="94610"/>
    <lineage>
        <taxon>Eukaryota</taxon>
        <taxon>Fungi</taxon>
        <taxon>Dikarya</taxon>
        <taxon>Ascomycota</taxon>
        <taxon>Pezizomycotina</taxon>
        <taxon>Sordariomycetes</taxon>
        <taxon>Sordariomycetidae</taxon>
        <taxon>Sordariales</taxon>
        <taxon>Sordariaceae</taxon>
        <taxon>Neurospora</taxon>
    </lineage>
</organism>
<keyword evidence="3" id="KW-0520">NAD</keyword>
<dbReference type="Gene3D" id="3.40.50.10860">
    <property type="entry name" value="Leucine Dehydrogenase, chain A, domain 1"/>
    <property type="match status" value="1"/>
</dbReference>
<dbReference type="EC" id="1.1.1.24" evidence="5"/>
<dbReference type="PANTHER" id="PTHR21089:SF1">
    <property type="entry name" value="BIFUNCTIONAL 3-DEHYDROQUINATE DEHYDRATASE_SHIKIMATE DEHYDROGENASE, CHLOROPLASTIC"/>
    <property type="match status" value="1"/>
</dbReference>
<proteinExistence type="predicted"/>